<sequence>MACRFILQNLSQRHLLHSTLAATCHPSISQVLVADSHLAEPWAKLIQLVQLKGGYSQAIGSFGKNILPHM</sequence>
<accession>A0ABR1ZKU0</accession>
<comment type="caution">
    <text evidence="1">The sequence shown here is derived from an EMBL/GenBank/DDBJ whole genome shotgun (WGS) entry which is preliminary data.</text>
</comment>
<dbReference type="EMBL" id="JBBPBN010000933">
    <property type="protein sequence ID" value="KAK8481217.1"/>
    <property type="molecule type" value="Genomic_DNA"/>
</dbReference>
<keyword evidence="2" id="KW-1185">Reference proteome</keyword>
<reference evidence="1 2" key="1">
    <citation type="journal article" date="2024" name="G3 (Bethesda)">
        <title>Genome assembly of Hibiscus sabdariffa L. provides insights into metabolisms of medicinal natural products.</title>
        <authorList>
            <person name="Kim T."/>
        </authorList>
    </citation>
    <scope>NUCLEOTIDE SEQUENCE [LARGE SCALE GENOMIC DNA]</scope>
    <source>
        <strain evidence="1">TK-2024</strain>
        <tissue evidence="1">Old leaves</tissue>
    </source>
</reference>
<protein>
    <submittedName>
        <fullName evidence="1">Uncharacterized protein</fullName>
    </submittedName>
</protein>
<evidence type="ECO:0000313" key="2">
    <source>
        <dbReference type="Proteomes" id="UP001396334"/>
    </source>
</evidence>
<gene>
    <name evidence="1" type="ORF">V6N11_044683</name>
</gene>
<name>A0ABR1ZKU0_9ROSI</name>
<organism evidence="1 2">
    <name type="scientific">Hibiscus sabdariffa</name>
    <name type="common">roselle</name>
    <dbReference type="NCBI Taxonomy" id="183260"/>
    <lineage>
        <taxon>Eukaryota</taxon>
        <taxon>Viridiplantae</taxon>
        <taxon>Streptophyta</taxon>
        <taxon>Embryophyta</taxon>
        <taxon>Tracheophyta</taxon>
        <taxon>Spermatophyta</taxon>
        <taxon>Magnoliopsida</taxon>
        <taxon>eudicotyledons</taxon>
        <taxon>Gunneridae</taxon>
        <taxon>Pentapetalae</taxon>
        <taxon>rosids</taxon>
        <taxon>malvids</taxon>
        <taxon>Malvales</taxon>
        <taxon>Malvaceae</taxon>
        <taxon>Malvoideae</taxon>
        <taxon>Hibiscus</taxon>
    </lineage>
</organism>
<evidence type="ECO:0000313" key="1">
    <source>
        <dbReference type="EMBL" id="KAK8481217.1"/>
    </source>
</evidence>
<dbReference type="Proteomes" id="UP001396334">
    <property type="component" value="Unassembled WGS sequence"/>
</dbReference>
<proteinExistence type="predicted"/>